<dbReference type="Pfam" id="PF00724">
    <property type="entry name" value="Oxidored_FMN"/>
    <property type="match status" value="1"/>
</dbReference>
<evidence type="ECO:0000313" key="3">
    <source>
        <dbReference type="Proteomes" id="UP000309340"/>
    </source>
</evidence>
<sequence length="378" mass="41621">MGSTPDSSRLFTPLRLGAHELSSRIAMAPLTRFRADDDHVQLPFVKDYYTQRSCVPGTLLITEATFISPAASGYPNVPGIYNDAQIAAWKAIVQSVHDAGGVIFLQLWALGRTANAEVKRKEGTGDVVGASEVAMTDNSPTPRALTEEEIQRYIGEYATAAKNAVDGAGFDGVEIHGANGYLIDQFTQDVSNKRTDAWGGSIPNRTRFATSVTEAVVAAVGPEKTGIRLSPWSTFQGMQMEDPIPTFSHLLHELKKMKLAYVHLVESRISGNADVEHTEKIDPFIDIWAGTSPILIAGGFKPESTRRAVEEEYKDKDVVVVFGRYFISTPDLVFRLREGVELAAYDRETFYKAKSEEGYLDYPFSEEWEKAKKAGGQV</sequence>
<dbReference type="Proteomes" id="UP000309340">
    <property type="component" value="Unassembled WGS sequence"/>
</dbReference>
<dbReference type="FunFam" id="3.20.20.70:FF:000138">
    <property type="entry name" value="NADPH dehydrogenase 1"/>
    <property type="match status" value="1"/>
</dbReference>
<dbReference type="SUPFAM" id="SSF51395">
    <property type="entry name" value="FMN-linked oxidoreductases"/>
    <property type="match status" value="1"/>
</dbReference>
<dbReference type="CDD" id="cd02933">
    <property type="entry name" value="OYE_like_FMN"/>
    <property type="match status" value="1"/>
</dbReference>
<organism evidence="2 3">
    <name type="scientific">Friedmanniomyces simplex</name>
    <dbReference type="NCBI Taxonomy" id="329884"/>
    <lineage>
        <taxon>Eukaryota</taxon>
        <taxon>Fungi</taxon>
        <taxon>Dikarya</taxon>
        <taxon>Ascomycota</taxon>
        <taxon>Pezizomycotina</taxon>
        <taxon>Dothideomycetes</taxon>
        <taxon>Dothideomycetidae</taxon>
        <taxon>Mycosphaerellales</taxon>
        <taxon>Teratosphaeriaceae</taxon>
        <taxon>Friedmanniomyces</taxon>
    </lineage>
</organism>
<gene>
    <name evidence="2" type="ORF">B0A55_05933</name>
</gene>
<dbReference type="OrthoDB" id="276546at2759"/>
<reference evidence="2 3" key="1">
    <citation type="submission" date="2017-03" db="EMBL/GenBank/DDBJ databases">
        <title>Genomes of endolithic fungi from Antarctica.</title>
        <authorList>
            <person name="Coleine C."/>
            <person name="Masonjones S."/>
            <person name="Stajich J.E."/>
        </authorList>
    </citation>
    <scope>NUCLEOTIDE SEQUENCE [LARGE SCALE GENOMIC DNA]</scope>
    <source>
        <strain evidence="2 3">CCFEE 5184</strain>
    </source>
</reference>
<feature type="domain" description="NADH:flavin oxidoreductase/NADH oxidase N-terminal" evidence="1">
    <location>
        <begin position="10"/>
        <end position="341"/>
    </location>
</feature>
<comment type="caution">
    <text evidence="2">The sequence shown here is derived from an EMBL/GenBank/DDBJ whole genome shotgun (WGS) entry which is preliminary data.</text>
</comment>
<keyword evidence="3" id="KW-1185">Reference proteome</keyword>
<dbReference type="Gene3D" id="3.20.20.70">
    <property type="entry name" value="Aldolase class I"/>
    <property type="match status" value="1"/>
</dbReference>
<dbReference type="GO" id="GO:0003959">
    <property type="term" value="F:NADPH dehydrogenase activity"/>
    <property type="evidence" value="ECO:0007669"/>
    <property type="project" value="TreeGrafter"/>
</dbReference>
<dbReference type="PANTHER" id="PTHR22893:SF91">
    <property type="entry name" value="NADPH DEHYDROGENASE 2-RELATED"/>
    <property type="match status" value="1"/>
</dbReference>
<name>A0A4U0XHG2_9PEZI</name>
<dbReference type="GO" id="GO:0010181">
    <property type="term" value="F:FMN binding"/>
    <property type="evidence" value="ECO:0007669"/>
    <property type="project" value="InterPro"/>
</dbReference>
<dbReference type="PANTHER" id="PTHR22893">
    <property type="entry name" value="NADH OXIDOREDUCTASE-RELATED"/>
    <property type="match status" value="1"/>
</dbReference>
<dbReference type="InterPro" id="IPR001155">
    <property type="entry name" value="OxRdtase_FMN_N"/>
</dbReference>
<evidence type="ECO:0000313" key="2">
    <source>
        <dbReference type="EMBL" id="TKA74823.1"/>
    </source>
</evidence>
<accession>A0A4U0XHG2</accession>
<evidence type="ECO:0000259" key="1">
    <source>
        <dbReference type="Pfam" id="PF00724"/>
    </source>
</evidence>
<dbReference type="EMBL" id="NAJQ01000212">
    <property type="protein sequence ID" value="TKA74823.1"/>
    <property type="molecule type" value="Genomic_DNA"/>
</dbReference>
<protein>
    <recommendedName>
        <fullName evidence="1">NADH:flavin oxidoreductase/NADH oxidase N-terminal domain-containing protein</fullName>
    </recommendedName>
</protein>
<dbReference type="STRING" id="329884.A0A4U0XHG2"/>
<dbReference type="AlphaFoldDB" id="A0A4U0XHG2"/>
<dbReference type="InterPro" id="IPR045247">
    <property type="entry name" value="Oye-like"/>
</dbReference>
<proteinExistence type="predicted"/>
<dbReference type="InterPro" id="IPR013785">
    <property type="entry name" value="Aldolase_TIM"/>
</dbReference>